<keyword evidence="2" id="KW-1185">Reference proteome</keyword>
<sequence>MCRSFEYKQANMLLEKFFSCRVGNITEMPALFDWDRIVDNEHSYGGMKNRVQLPRNFCTHLILYYRPYADPFPKNGFRSSIFHVYRWMSVSRRFTMLIAQTRKRDRTLLLNWLLHIPQQTGTNPATEDAFRDHTGTFQVDCRNQRIEEVRNMLITRKRYQVALCL</sequence>
<dbReference type="EMBL" id="JARK01001578">
    <property type="protein sequence ID" value="EYB88756.1"/>
    <property type="molecule type" value="Genomic_DNA"/>
</dbReference>
<protein>
    <submittedName>
        <fullName evidence="1">Uncharacterized protein</fullName>
    </submittedName>
</protein>
<organism evidence="1 2">
    <name type="scientific">Ancylostoma ceylanicum</name>
    <dbReference type="NCBI Taxonomy" id="53326"/>
    <lineage>
        <taxon>Eukaryota</taxon>
        <taxon>Metazoa</taxon>
        <taxon>Ecdysozoa</taxon>
        <taxon>Nematoda</taxon>
        <taxon>Chromadorea</taxon>
        <taxon>Rhabditida</taxon>
        <taxon>Rhabditina</taxon>
        <taxon>Rhabditomorpha</taxon>
        <taxon>Strongyloidea</taxon>
        <taxon>Ancylostomatidae</taxon>
        <taxon>Ancylostomatinae</taxon>
        <taxon>Ancylostoma</taxon>
    </lineage>
</organism>
<gene>
    <name evidence="1" type="primary">Acey_s0242.g3438</name>
    <name evidence="1" type="ORF">Y032_0242g3438</name>
</gene>
<comment type="caution">
    <text evidence="1">The sequence shown here is derived from an EMBL/GenBank/DDBJ whole genome shotgun (WGS) entry which is preliminary data.</text>
</comment>
<dbReference type="Proteomes" id="UP000024635">
    <property type="component" value="Unassembled WGS sequence"/>
</dbReference>
<reference evidence="2" key="1">
    <citation type="journal article" date="2015" name="Nat. Genet.">
        <title>The genome and transcriptome of the zoonotic hookworm Ancylostoma ceylanicum identify infection-specific gene families.</title>
        <authorList>
            <person name="Schwarz E.M."/>
            <person name="Hu Y."/>
            <person name="Antoshechkin I."/>
            <person name="Miller M.M."/>
            <person name="Sternberg P.W."/>
            <person name="Aroian R.V."/>
        </authorList>
    </citation>
    <scope>NUCLEOTIDE SEQUENCE</scope>
    <source>
        <strain evidence="2">HY135</strain>
    </source>
</reference>
<proteinExistence type="predicted"/>
<evidence type="ECO:0000313" key="2">
    <source>
        <dbReference type="Proteomes" id="UP000024635"/>
    </source>
</evidence>
<name>A0A016SEF3_9BILA</name>
<accession>A0A016SEF3</accession>
<dbReference type="AlphaFoldDB" id="A0A016SEF3"/>
<evidence type="ECO:0000313" key="1">
    <source>
        <dbReference type="EMBL" id="EYB88756.1"/>
    </source>
</evidence>